<sequence length="103" mass="11994">MQVEAIYDHGRLKFTQSLQLKRQYLRLIVEVPDTEIIEMPNEASNTPTAIFPNLSPEVIALAQTLRNRLDAVRHAPLPPDDELPEFTEKQLDRIRAFELREDR</sequence>
<accession>A0A450YU33</accession>
<gene>
    <name evidence="2" type="ORF">BECKSD772E_GA0070983_12204</name>
    <name evidence="1" type="ORF">BECKSD772F_GA0070984_12075</name>
</gene>
<dbReference type="EMBL" id="CAADFR010000207">
    <property type="protein sequence ID" value="VFK45070.1"/>
    <property type="molecule type" value="Genomic_DNA"/>
</dbReference>
<dbReference type="EMBL" id="CAADFU010000220">
    <property type="protein sequence ID" value="VFK49712.1"/>
    <property type="molecule type" value="Genomic_DNA"/>
</dbReference>
<name>A0A450YU33_9GAMM</name>
<protein>
    <submittedName>
        <fullName evidence="1">Uncharacterized protein</fullName>
    </submittedName>
</protein>
<dbReference type="AlphaFoldDB" id="A0A450YU33"/>
<proteinExistence type="predicted"/>
<evidence type="ECO:0000313" key="1">
    <source>
        <dbReference type="EMBL" id="VFK45070.1"/>
    </source>
</evidence>
<organism evidence="1">
    <name type="scientific">Candidatus Kentrum sp. SD</name>
    <dbReference type="NCBI Taxonomy" id="2126332"/>
    <lineage>
        <taxon>Bacteria</taxon>
        <taxon>Pseudomonadati</taxon>
        <taxon>Pseudomonadota</taxon>
        <taxon>Gammaproteobacteria</taxon>
        <taxon>Candidatus Kentrum</taxon>
    </lineage>
</organism>
<evidence type="ECO:0000313" key="2">
    <source>
        <dbReference type="EMBL" id="VFK49712.1"/>
    </source>
</evidence>
<reference evidence="1" key="1">
    <citation type="submission" date="2019-02" db="EMBL/GenBank/DDBJ databases">
        <authorList>
            <person name="Gruber-Vodicka R. H."/>
            <person name="Seah K. B. B."/>
        </authorList>
    </citation>
    <scope>NUCLEOTIDE SEQUENCE</scope>
    <source>
        <strain evidence="2">BECK_S1320</strain>
        <strain evidence="1">BECK_S1321</strain>
    </source>
</reference>